<reference evidence="1 2" key="1">
    <citation type="journal article" date="2013" name="PLoS ONE">
        <title>Identification and characterization of three novel lipases belonging to families II and V from Anaerovibrio lipolyticus 5ST.</title>
        <authorList>
            <person name="Prive F."/>
            <person name="Kaderbhai N.N."/>
            <person name="Girdwood S."/>
            <person name="Worgan H.J."/>
            <person name="Pinloche E."/>
            <person name="Scollan N.D."/>
            <person name="Huws S.A."/>
            <person name="Newbold C.J."/>
        </authorList>
    </citation>
    <scope>NUCLEOTIDE SEQUENCE [LARGE SCALE GENOMIC DNA]</scope>
    <source>
        <strain evidence="1 2">5S</strain>
    </source>
</reference>
<protein>
    <submittedName>
        <fullName evidence="1">Uncharacterized protein</fullName>
    </submittedName>
</protein>
<comment type="caution">
    <text evidence="1">The sequence shown here is derived from an EMBL/GenBank/DDBJ whole genome shotgun (WGS) entry which is preliminary data.</text>
</comment>
<proteinExistence type="predicted"/>
<sequence>MAKFEIKMIFKKSANMASLHNEITNICNKTGNAILHEEGNVITYGSDSFNTFAPAFVHLIYSSILKNSLLDAIWKDYHGEHSCKKSIMEPIA</sequence>
<keyword evidence="2" id="KW-1185">Reference proteome</keyword>
<accession>A0A0B2JWU6</accession>
<organism evidence="1 2">
    <name type="scientific">Anaerovibrio lipolyticus</name>
    <dbReference type="NCBI Taxonomy" id="82374"/>
    <lineage>
        <taxon>Bacteria</taxon>
        <taxon>Bacillati</taxon>
        <taxon>Bacillota</taxon>
        <taxon>Negativicutes</taxon>
        <taxon>Selenomonadales</taxon>
        <taxon>Selenomonadaceae</taxon>
        <taxon>Anaerovibrio</taxon>
    </lineage>
</organism>
<dbReference type="STRING" id="82374.NZ47_02705"/>
<dbReference type="AlphaFoldDB" id="A0A0B2JWU6"/>
<evidence type="ECO:0000313" key="1">
    <source>
        <dbReference type="EMBL" id="KHM52765.1"/>
    </source>
</evidence>
<evidence type="ECO:0000313" key="2">
    <source>
        <dbReference type="Proteomes" id="UP000030993"/>
    </source>
</evidence>
<dbReference type="RefSeq" id="WP_039206169.1">
    <property type="nucleotide sequence ID" value="NZ_JSCE01000054.1"/>
</dbReference>
<dbReference type="Proteomes" id="UP000030993">
    <property type="component" value="Unassembled WGS sequence"/>
</dbReference>
<dbReference type="EMBL" id="JSCE01000054">
    <property type="protein sequence ID" value="KHM52765.1"/>
    <property type="molecule type" value="Genomic_DNA"/>
</dbReference>
<name>A0A0B2JWU6_9FIRM</name>
<gene>
    <name evidence="1" type="ORF">NZ47_02705</name>
</gene>